<dbReference type="Proteomes" id="UP000789739">
    <property type="component" value="Unassembled WGS sequence"/>
</dbReference>
<dbReference type="InterPro" id="IPR008974">
    <property type="entry name" value="TRAF-like"/>
</dbReference>
<dbReference type="InterPro" id="IPR002083">
    <property type="entry name" value="MATH/TRAF_dom"/>
</dbReference>
<dbReference type="GO" id="GO:0004674">
    <property type="term" value="F:protein serine/threonine kinase activity"/>
    <property type="evidence" value="ECO:0007669"/>
    <property type="project" value="TreeGrafter"/>
</dbReference>
<dbReference type="OrthoDB" id="1893551at2759"/>
<feature type="domain" description="BTB" evidence="3">
    <location>
        <begin position="174"/>
        <end position="274"/>
    </location>
</feature>
<feature type="region of interest" description="Disordered" evidence="1">
    <location>
        <begin position="434"/>
        <end position="597"/>
    </location>
</feature>
<dbReference type="AlphaFoldDB" id="A0A9N8W9L5"/>
<protein>
    <submittedName>
        <fullName evidence="4">1598_t:CDS:1</fullName>
    </submittedName>
</protein>
<accession>A0A9N8W9L5</accession>
<dbReference type="Gene3D" id="3.30.710.10">
    <property type="entry name" value="Potassium Channel Kv1.1, Chain A"/>
    <property type="match status" value="1"/>
</dbReference>
<comment type="caution">
    <text evidence="4">The sequence shown here is derived from an EMBL/GenBank/DDBJ whole genome shotgun (WGS) entry which is preliminary data.</text>
</comment>
<evidence type="ECO:0000259" key="2">
    <source>
        <dbReference type="PROSITE" id="PS50011"/>
    </source>
</evidence>
<evidence type="ECO:0000313" key="4">
    <source>
        <dbReference type="EMBL" id="CAG8478458.1"/>
    </source>
</evidence>
<feature type="compositionally biased region" description="Low complexity" evidence="1">
    <location>
        <begin position="525"/>
        <end position="541"/>
    </location>
</feature>
<dbReference type="PROSITE" id="PS50011">
    <property type="entry name" value="PROTEIN_KINASE_DOM"/>
    <property type="match status" value="1"/>
</dbReference>
<feature type="compositionally biased region" description="Basic and acidic residues" evidence="1">
    <location>
        <begin position="434"/>
        <end position="461"/>
    </location>
</feature>
<dbReference type="SUPFAM" id="SSF54695">
    <property type="entry name" value="POZ domain"/>
    <property type="match status" value="1"/>
</dbReference>
<feature type="region of interest" description="Disordered" evidence="1">
    <location>
        <begin position="637"/>
        <end position="657"/>
    </location>
</feature>
<evidence type="ECO:0000313" key="5">
    <source>
        <dbReference type="Proteomes" id="UP000789739"/>
    </source>
</evidence>
<dbReference type="PROSITE" id="PS50097">
    <property type="entry name" value="BTB"/>
    <property type="match status" value="1"/>
</dbReference>
<dbReference type="InterPro" id="IPR001245">
    <property type="entry name" value="Ser-Thr/Tyr_kinase_cat_dom"/>
</dbReference>
<dbReference type="EMBL" id="CAJVPI010000093">
    <property type="protein sequence ID" value="CAG8478458.1"/>
    <property type="molecule type" value="Genomic_DNA"/>
</dbReference>
<dbReference type="InterPro" id="IPR011009">
    <property type="entry name" value="Kinase-like_dom_sf"/>
</dbReference>
<feature type="domain" description="Protein kinase" evidence="2">
    <location>
        <begin position="806"/>
        <end position="1083"/>
    </location>
</feature>
<dbReference type="Pfam" id="PF22486">
    <property type="entry name" value="MATH_2"/>
    <property type="match status" value="1"/>
</dbReference>
<evidence type="ECO:0000256" key="1">
    <source>
        <dbReference type="SAM" id="MobiDB-lite"/>
    </source>
</evidence>
<proteinExistence type="predicted"/>
<dbReference type="SUPFAM" id="SSF49599">
    <property type="entry name" value="TRAF domain-like"/>
    <property type="match status" value="1"/>
</dbReference>
<evidence type="ECO:0000259" key="3">
    <source>
        <dbReference type="PROSITE" id="PS50097"/>
    </source>
</evidence>
<dbReference type="InterPro" id="IPR011333">
    <property type="entry name" value="SKP1/BTB/POZ_sf"/>
</dbReference>
<dbReference type="InterPro" id="IPR051681">
    <property type="entry name" value="Ser/Thr_Kinases-Pseudokinases"/>
</dbReference>
<sequence length="1263" mass="144264">MTVTQACTAKCSFEFIISNVDKLKGTFCTPPFATSTDHFWQVKFDPNPKDIQNHCSVFLCAIPNSDEESSNTLWARRHKVNVMMWMKDAGGSSSSPHIINPAELKMGNYSKEKQVWGFPRFCRKSVLTKNIIIGISLSEAKLDTDRTTTPLSRKGVPTNLLEAWLGELNNNDIADVQFLVQGKQIYARSFILRKRSEYFNKLLKEEDFAYGMRIVRKQPGRRNVQANREADVDALASLESIGLYTYIIEVSDFKPETFLEMLRYLYSNTITFDEDENSGRSIIDILKIADKYYLDDLRQVIISEVSKRVKKANAAETLGEIVWKVPGFKQDMIDLVLKAFPEAKAVQVLQQVSKTITRKKQQHALQTIGKKSYKKYVEYCRMQMIEADDPSMVKVWAEKTVDAQVIYSLVDHNDEWWPKLAGLTIQEAQPIVDDFNKEKSKKGAEKKTPKSRREEPIREGVEWSSGSSGPSRQRRPVYDSPADVSYERSAAKPSSRSESRDRARSDSRATSRSSTSRRLSQDGMSLSSLPESSSRSYQSRQTSRDRMSSSTCPRSPSPQSRHDRMSTYARSPSPYKKDRGSPVNYGRPLSPYTDERDSYYGYSRSHISYAKEHVPPVSYGRSPSRSSDRDIAFEQEAGRASVVQSSNSRSVKSEASFRDSRSLDQSYHYRFESVPKSFTFMEGFDDFLLTGSESPINSYPSTPQSTSSLSDCETSSTTTDYSEILLSVVVEYSPGIEYERELNICRKCLQQLTGEYYCPPCYSARLKDDFSNWTSCHEIIDEFIRETQLNATQRDELLEWIPYDQLDEVKYLARGGFGTVYSAIWKDGPINYWDDKQEKWLRRETYKVALKDIRSDITAFVRELKTQYLCSTRTSTQPKPRVLWILGITQDPATKSYLLVMPYAKCGDLRRFLRKNFPTCTWTQRITMLYYIAQGLDDIHSAGLIHRDFHTGNILQLSNNYSYIGDLGLSIRVDAVQEKQKIFGVIPYIAPEVFRGQGYSKASDIYSFSMVMWEIATGRPPFGRVAHDEYLVFAICEGKRPEIGCGIPKFYAKLMEKCWNADPEKRPSCKEVIRILWKWRTAIDRDTPPIANEIKNVEEYRLRNIGKEMQSIEQPTHSEAMYRSRRMVLSDNDDGKKSLKVGIEHHDDVEDDQSTPRLPVEHLDSCVIGWDEKITLRDKDSPVPELSPSSTSCYSTASLHTGMSPFLANVDLNSEDPSKIGSKVQNENVMHTGLTSKISGFPDLEEIYQADTANKKLKTQNCE</sequence>
<gene>
    <name evidence="4" type="ORF">PBRASI_LOCUS1448</name>
</gene>
<dbReference type="CDD" id="cd00121">
    <property type="entry name" value="MATH"/>
    <property type="match status" value="1"/>
</dbReference>
<feature type="compositionally biased region" description="Basic and acidic residues" evidence="1">
    <location>
        <begin position="485"/>
        <end position="509"/>
    </location>
</feature>
<feature type="compositionally biased region" description="Polar residues" evidence="1">
    <location>
        <begin position="548"/>
        <end position="559"/>
    </location>
</feature>
<keyword evidence="5" id="KW-1185">Reference proteome</keyword>
<dbReference type="SUPFAM" id="SSF56112">
    <property type="entry name" value="Protein kinase-like (PK-like)"/>
    <property type="match status" value="1"/>
</dbReference>
<dbReference type="Gene3D" id="1.10.510.10">
    <property type="entry name" value="Transferase(Phosphotransferase) domain 1"/>
    <property type="match status" value="1"/>
</dbReference>
<name>A0A9N8W9L5_9GLOM</name>
<dbReference type="Pfam" id="PF07714">
    <property type="entry name" value="PK_Tyr_Ser-Thr"/>
    <property type="match status" value="1"/>
</dbReference>
<reference evidence="4" key="1">
    <citation type="submission" date="2021-06" db="EMBL/GenBank/DDBJ databases">
        <authorList>
            <person name="Kallberg Y."/>
            <person name="Tangrot J."/>
            <person name="Rosling A."/>
        </authorList>
    </citation>
    <scope>NUCLEOTIDE SEQUENCE</scope>
    <source>
        <strain evidence="4">BR232B</strain>
    </source>
</reference>
<dbReference type="SMART" id="SM00225">
    <property type="entry name" value="BTB"/>
    <property type="match status" value="1"/>
</dbReference>
<dbReference type="Gene3D" id="2.60.210.10">
    <property type="entry name" value="Apoptosis, Tumor Necrosis Factor Receptor Associated Protein 2, Chain A"/>
    <property type="match status" value="1"/>
</dbReference>
<dbReference type="PANTHER" id="PTHR44329">
    <property type="entry name" value="SERINE/THREONINE-PROTEIN KINASE TNNI3K-RELATED"/>
    <property type="match status" value="1"/>
</dbReference>
<organism evidence="4 5">
    <name type="scientific">Paraglomus brasilianum</name>
    <dbReference type="NCBI Taxonomy" id="144538"/>
    <lineage>
        <taxon>Eukaryota</taxon>
        <taxon>Fungi</taxon>
        <taxon>Fungi incertae sedis</taxon>
        <taxon>Mucoromycota</taxon>
        <taxon>Glomeromycotina</taxon>
        <taxon>Glomeromycetes</taxon>
        <taxon>Paraglomerales</taxon>
        <taxon>Paraglomeraceae</taxon>
        <taxon>Paraglomus</taxon>
    </lineage>
</organism>
<dbReference type="InterPro" id="IPR000210">
    <property type="entry name" value="BTB/POZ_dom"/>
</dbReference>
<dbReference type="GO" id="GO:0005524">
    <property type="term" value="F:ATP binding"/>
    <property type="evidence" value="ECO:0007669"/>
    <property type="project" value="InterPro"/>
</dbReference>
<dbReference type="InterPro" id="IPR000719">
    <property type="entry name" value="Prot_kinase_dom"/>
</dbReference>